<dbReference type="SUPFAM" id="SSF54001">
    <property type="entry name" value="Cysteine proteinases"/>
    <property type="match status" value="1"/>
</dbReference>
<dbReference type="EMBL" id="BAABJQ010000038">
    <property type="protein sequence ID" value="GAA5199549.1"/>
    <property type="molecule type" value="Genomic_DNA"/>
</dbReference>
<accession>A0ABP9SNA0</accession>
<feature type="transmembrane region" description="Helical" evidence="2">
    <location>
        <begin position="594"/>
        <end position="616"/>
    </location>
</feature>
<dbReference type="InterPro" id="IPR038765">
    <property type="entry name" value="Papain-like_cys_pep_sf"/>
</dbReference>
<keyword evidence="2" id="KW-0472">Membrane</keyword>
<evidence type="ECO:0000313" key="4">
    <source>
        <dbReference type="EMBL" id="GAA5199549.1"/>
    </source>
</evidence>
<dbReference type="InterPro" id="IPR021878">
    <property type="entry name" value="TgpA_N"/>
</dbReference>
<sequence>MVRRLGVAAALAALVALAALPLARIYHGDLLTRLLLGAAVASVLLSTLVRRLPAYTVAPISAVALLAYSLLAVRLAAAHAGLAGPLWATWRDAVGNGIPRLLTALIPVEPQPDTVLVPVVATWLAGLAGAELAVRYRRVLFGVAPPTVLYAACLLLVGPNAHPALWQPLAYAAVAAAALAVTGRPAGTTPKDLSTSDRFALRARLVTSGAATLVVLIGLAVAVAPALAGRVGATPIDPRKYVTPPNLSTQDENPLIRLSGWALNPTEKLFDTDISTGVPAAGLRVRLAVLSDYDGVNWLVHGDYRQAGRALPPVDGPGAPAPGGRTVDQRITVDDLDGRLLPAAANAREVDGVRVGYDQATGTVIRLTDELTPGLTYTVHSEAPTVNVNLLPAADVPAGPTVARYLQLAVGAPDPMTKLANQLGADVGSPYQRAQAIAEFLSDHYSLVSDAPSGHAYPNLNFFLFAARNLGGQRGTSEQFAASFAVLGRMLGLPTRVVVGFIAQPGRHSVLGRDALAWPEVLFTGVGWVPFDPLPHPDTPPRPVEDDFAPKPPPSAPPPSPEPTPAVSASAHASHPSPSASLSAAPAGGVRTGLLAGLGGGVLVVLVGALAGAVLARRAERSRRLDRGSPADRVAAAWNEVLDGLRLAGRPAAAHLAVTEVATHAAAVVAEAPRARRRTAAGSSLPAPSLLDLATLANRVTFAGAAVREEDARLARAQAIAYVGELRARRSWWRRLRWSLDPRPLRWHRRTPEPSGHHGAQDHHGVQGHHGAQGRHETQGRHEAHTGPERHRSDRHHRPPEGPSTV</sequence>
<keyword evidence="2" id="KW-1133">Transmembrane helix</keyword>
<dbReference type="Gene3D" id="3.10.620.30">
    <property type="match status" value="1"/>
</dbReference>
<feature type="region of interest" description="Disordered" evidence="1">
    <location>
        <begin position="745"/>
        <end position="806"/>
    </location>
</feature>
<keyword evidence="2" id="KW-0812">Transmembrane</keyword>
<name>A0ABP9SNA0_9ACTN</name>
<feature type="transmembrane region" description="Helical" evidence="2">
    <location>
        <begin position="31"/>
        <end position="49"/>
    </location>
</feature>
<protein>
    <recommendedName>
        <fullName evidence="3">Transglutaminase-like domain-containing protein</fullName>
    </recommendedName>
</protein>
<feature type="transmembrane region" description="Helical" evidence="2">
    <location>
        <begin position="56"/>
        <end position="77"/>
    </location>
</feature>
<dbReference type="PANTHER" id="PTHR42736:SF1">
    <property type="entry name" value="PROTEIN-GLUTAMINE GAMMA-GLUTAMYLTRANSFERASE"/>
    <property type="match status" value="1"/>
</dbReference>
<evidence type="ECO:0000313" key="5">
    <source>
        <dbReference type="Proteomes" id="UP001501570"/>
    </source>
</evidence>
<feature type="compositionally biased region" description="Basic and acidic residues" evidence="1">
    <location>
        <begin position="774"/>
        <end position="792"/>
    </location>
</feature>
<feature type="compositionally biased region" description="Pro residues" evidence="1">
    <location>
        <begin position="550"/>
        <end position="564"/>
    </location>
</feature>
<dbReference type="Proteomes" id="UP001501570">
    <property type="component" value="Unassembled WGS sequence"/>
</dbReference>
<keyword evidence="5" id="KW-1185">Reference proteome</keyword>
<dbReference type="InterPro" id="IPR002931">
    <property type="entry name" value="Transglutaminase-like"/>
</dbReference>
<feature type="transmembrane region" description="Helical" evidence="2">
    <location>
        <begin position="139"/>
        <end position="158"/>
    </location>
</feature>
<organism evidence="4 5">
    <name type="scientific">Rugosimonospora acidiphila</name>
    <dbReference type="NCBI Taxonomy" id="556531"/>
    <lineage>
        <taxon>Bacteria</taxon>
        <taxon>Bacillati</taxon>
        <taxon>Actinomycetota</taxon>
        <taxon>Actinomycetes</taxon>
        <taxon>Micromonosporales</taxon>
        <taxon>Micromonosporaceae</taxon>
        <taxon>Rugosimonospora</taxon>
    </lineage>
</organism>
<feature type="compositionally biased region" description="Low complexity" evidence="1">
    <location>
        <begin position="565"/>
        <end position="585"/>
    </location>
</feature>
<dbReference type="RefSeq" id="WP_345638024.1">
    <property type="nucleotide sequence ID" value="NZ_BAABJQ010000038.1"/>
</dbReference>
<evidence type="ECO:0000256" key="2">
    <source>
        <dbReference type="SAM" id="Phobius"/>
    </source>
</evidence>
<feature type="transmembrane region" description="Helical" evidence="2">
    <location>
        <begin position="203"/>
        <end position="228"/>
    </location>
</feature>
<gene>
    <name evidence="4" type="ORF">GCM10023322_75390</name>
</gene>
<dbReference type="Pfam" id="PF01841">
    <property type="entry name" value="Transglut_core"/>
    <property type="match status" value="1"/>
</dbReference>
<evidence type="ECO:0000259" key="3">
    <source>
        <dbReference type="SMART" id="SM00460"/>
    </source>
</evidence>
<comment type="caution">
    <text evidence="4">The sequence shown here is derived from an EMBL/GenBank/DDBJ whole genome shotgun (WGS) entry which is preliminary data.</text>
</comment>
<dbReference type="InterPro" id="IPR052901">
    <property type="entry name" value="Bact_TGase-like"/>
</dbReference>
<proteinExistence type="predicted"/>
<feature type="transmembrane region" description="Helical" evidence="2">
    <location>
        <begin position="164"/>
        <end position="182"/>
    </location>
</feature>
<reference evidence="5" key="1">
    <citation type="journal article" date="2019" name="Int. J. Syst. Evol. Microbiol.">
        <title>The Global Catalogue of Microorganisms (GCM) 10K type strain sequencing project: providing services to taxonomists for standard genome sequencing and annotation.</title>
        <authorList>
            <consortium name="The Broad Institute Genomics Platform"/>
            <consortium name="The Broad Institute Genome Sequencing Center for Infectious Disease"/>
            <person name="Wu L."/>
            <person name="Ma J."/>
        </authorList>
    </citation>
    <scope>NUCLEOTIDE SEQUENCE [LARGE SCALE GENOMIC DNA]</scope>
    <source>
        <strain evidence="5">JCM 18304</strain>
    </source>
</reference>
<dbReference type="Pfam" id="PF11992">
    <property type="entry name" value="TgpA_N"/>
    <property type="match status" value="1"/>
</dbReference>
<feature type="compositionally biased region" description="Basic and acidic residues" evidence="1">
    <location>
        <begin position="745"/>
        <end position="765"/>
    </location>
</feature>
<dbReference type="PANTHER" id="PTHR42736">
    <property type="entry name" value="PROTEIN-GLUTAMINE GAMMA-GLUTAMYLTRANSFERASE"/>
    <property type="match status" value="1"/>
</dbReference>
<evidence type="ECO:0000256" key="1">
    <source>
        <dbReference type="SAM" id="MobiDB-lite"/>
    </source>
</evidence>
<feature type="domain" description="Transglutaminase-like" evidence="3">
    <location>
        <begin position="469"/>
        <end position="535"/>
    </location>
</feature>
<dbReference type="SMART" id="SM00460">
    <property type="entry name" value="TGc"/>
    <property type="match status" value="1"/>
</dbReference>
<feature type="transmembrane region" description="Helical" evidence="2">
    <location>
        <begin position="115"/>
        <end position="134"/>
    </location>
</feature>
<feature type="region of interest" description="Disordered" evidence="1">
    <location>
        <begin position="537"/>
        <end position="585"/>
    </location>
</feature>